<keyword evidence="2" id="KW-1003">Cell membrane</keyword>
<gene>
    <name evidence="8" type="ORF">COY52_05270</name>
</gene>
<dbReference type="AlphaFoldDB" id="A0A2M7SCW9"/>
<dbReference type="GO" id="GO:0005886">
    <property type="term" value="C:plasma membrane"/>
    <property type="evidence" value="ECO:0007669"/>
    <property type="project" value="UniProtKB-SubCell"/>
</dbReference>
<feature type="transmembrane region" description="Helical" evidence="6">
    <location>
        <begin position="136"/>
        <end position="155"/>
    </location>
</feature>
<evidence type="ECO:0000256" key="4">
    <source>
        <dbReference type="ARBA" id="ARBA00022989"/>
    </source>
</evidence>
<feature type="transmembrane region" description="Helical" evidence="6">
    <location>
        <begin position="14"/>
        <end position="32"/>
    </location>
</feature>
<feature type="domain" description="EamA" evidence="7">
    <location>
        <begin position="163"/>
        <end position="298"/>
    </location>
</feature>
<feature type="transmembrane region" description="Helical" evidence="6">
    <location>
        <begin position="161"/>
        <end position="181"/>
    </location>
</feature>
<feature type="transmembrane region" description="Helical" evidence="6">
    <location>
        <begin position="226"/>
        <end position="247"/>
    </location>
</feature>
<feature type="transmembrane region" description="Helical" evidence="6">
    <location>
        <begin position="44"/>
        <end position="64"/>
    </location>
</feature>
<evidence type="ECO:0000256" key="2">
    <source>
        <dbReference type="ARBA" id="ARBA00022475"/>
    </source>
</evidence>
<comment type="subcellular location">
    <subcellularLocation>
        <location evidence="1">Cell membrane</location>
        <topology evidence="1">Multi-pass membrane protein</topology>
    </subcellularLocation>
</comment>
<feature type="transmembrane region" description="Helical" evidence="6">
    <location>
        <begin position="107"/>
        <end position="124"/>
    </location>
</feature>
<dbReference type="Pfam" id="PF00892">
    <property type="entry name" value="EamA"/>
    <property type="match status" value="2"/>
</dbReference>
<keyword evidence="3 6" id="KW-0812">Transmembrane</keyword>
<dbReference type="EMBL" id="PFMR01000142">
    <property type="protein sequence ID" value="PIZ17113.1"/>
    <property type="molecule type" value="Genomic_DNA"/>
</dbReference>
<evidence type="ECO:0000256" key="5">
    <source>
        <dbReference type="ARBA" id="ARBA00023136"/>
    </source>
</evidence>
<comment type="caution">
    <text evidence="8">The sequence shown here is derived from an EMBL/GenBank/DDBJ whole genome shotgun (WGS) entry which is preliminary data.</text>
</comment>
<accession>A0A2M7SCW9</accession>
<feature type="transmembrane region" description="Helical" evidence="6">
    <location>
        <begin position="193"/>
        <end position="214"/>
    </location>
</feature>
<feature type="transmembrane region" description="Helical" evidence="6">
    <location>
        <begin position="76"/>
        <end position="101"/>
    </location>
</feature>
<dbReference type="SUPFAM" id="SSF103481">
    <property type="entry name" value="Multidrug resistance efflux transporter EmrE"/>
    <property type="match status" value="2"/>
</dbReference>
<evidence type="ECO:0000256" key="1">
    <source>
        <dbReference type="ARBA" id="ARBA00004651"/>
    </source>
</evidence>
<name>A0A2M7SCW9_9BACT</name>
<keyword evidence="4 6" id="KW-1133">Transmembrane helix</keyword>
<sequence>MTQKGSTDIMNKKMLLVLMAVGNALPSVFIKYLSSHFDPFTQSFYRFLAAGVFFLIIAFIFFRTELKETCADRRSIFFIILLTLVNLGSVVLWVTGIYLVPATLAELLSKLQVIIIVVFSYLLFRDEQEVIRSRSFFAASILCIAGVAGVILGKGAPVTGYSKGVVLVILGSFLSSIYALLAKKALNRTHPVVLSTLNVLLMSAGFLLLGLFWGDPGSITRAAPGITVFMLFSGVIGVGSGVGLYLLNIRSAGVVVTNMVLLVTPLFTAIFAFLSMGEKLTPWQMVWGAVLVTGCYILIKSQRVIVKDSFQKSKCP</sequence>
<proteinExistence type="predicted"/>
<feature type="transmembrane region" description="Helical" evidence="6">
    <location>
        <begin position="280"/>
        <end position="299"/>
    </location>
</feature>
<reference evidence="9" key="1">
    <citation type="submission" date="2017-09" db="EMBL/GenBank/DDBJ databases">
        <title>Depth-based differentiation of microbial function through sediment-hosted aquifers and enrichment of novel symbionts in the deep terrestrial subsurface.</title>
        <authorList>
            <person name="Probst A.J."/>
            <person name="Ladd B."/>
            <person name="Jarett J.K."/>
            <person name="Geller-Mcgrath D.E."/>
            <person name="Sieber C.M.K."/>
            <person name="Emerson J.B."/>
            <person name="Anantharaman K."/>
            <person name="Thomas B.C."/>
            <person name="Malmstrom R."/>
            <person name="Stieglmeier M."/>
            <person name="Klingl A."/>
            <person name="Woyke T."/>
            <person name="Ryan C.M."/>
            <person name="Banfield J.F."/>
        </authorList>
    </citation>
    <scope>NUCLEOTIDE SEQUENCE [LARGE SCALE GENOMIC DNA]</scope>
</reference>
<feature type="transmembrane region" description="Helical" evidence="6">
    <location>
        <begin position="254"/>
        <end position="274"/>
    </location>
</feature>
<organism evidence="8 9">
    <name type="scientific">Candidatus Desantisbacteria bacterium CG_4_10_14_0_8_um_filter_48_22</name>
    <dbReference type="NCBI Taxonomy" id="1974543"/>
    <lineage>
        <taxon>Bacteria</taxon>
        <taxon>Candidatus Desantisiibacteriota</taxon>
    </lineage>
</organism>
<dbReference type="InterPro" id="IPR050638">
    <property type="entry name" value="AA-Vitamin_Transporters"/>
</dbReference>
<dbReference type="PANTHER" id="PTHR32322:SF18">
    <property type="entry name" value="S-ADENOSYLMETHIONINE_S-ADENOSYLHOMOCYSTEINE TRANSPORTER"/>
    <property type="match status" value="1"/>
</dbReference>
<evidence type="ECO:0000256" key="6">
    <source>
        <dbReference type="SAM" id="Phobius"/>
    </source>
</evidence>
<evidence type="ECO:0000313" key="9">
    <source>
        <dbReference type="Proteomes" id="UP000229307"/>
    </source>
</evidence>
<dbReference type="InterPro" id="IPR037185">
    <property type="entry name" value="EmrE-like"/>
</dbReference>
<evidence type="ECO:0000313" key="8">
    <source>
        <dbReference type="EMBL" id="PIZ17113.1"/>
    </source>
</evidence>
<keyword evidence="5 6" id="KW-0472">Membrane</keyword>
<evidence type="ECO:0000259" key="7">
    <source>
        <dbReference type="Pfam" id="PF00892"/>
    </source>
</evidence>
<feature type="domain" description="EamA" evidence="7">
    <location>
        <begin position="15"/>
        <end position="151"/>
    </location>
</feature>
<dbReference type="PANTHER" id="PTHR32322">
    <property type="entry name" value="INNER MEMBRANE TRANSPORTER"/>
    <property type="match status" value="1"/>
</dbReference>
<dbReference type="InterPro" id="IPR000620">
    <property type="entry name" value="EamA_dom"/>
</dbReference>
<dbReference type="Proteomes" id="UP000229307">
    <property type="component" value="Unassembled WGS sequence"/>
</dbReference>
<evidence type="ECO:0000256" key="3">
    <source>
        <dbReference type="ARBA" id="ARBA00022692"/>
    </source>
</evidence>
<protein>
    <recommendedName>
        <fullName evidence="7">EamA domain-containing protein</fullName>
    </recommendedName>
</protein>